<evidence type="ECO:0000313" key="2">
    <source>
        <dbReference type="EMBL" id="TSI14552.1"/>
    </source>
</evidence>
<gene>
    <name evidence="2" type="ORF">FO013_14390</name>
</gene>
<protein>
    <submittedName>
        <fullName evidence="2">Polysaccharide deacetylase family protein</fullName>
    </submittedName>
</protein>
<name>A0A556CAS5_BREAU</name>
<dbReference type="OrthoDB" id="9787041at2"/>
<dbReference type="AlphaFoldDB" id="A0A556CAS5"/>
<dbReference type="Gene3D" id="3.20.20.370">
    <property type="entry name" value="Glycoside hydrolase/deacetylase"/>
    <property type="match status" value="1"/>
</dbReference>
<dbReference type="InterPro" id="IPR002509">
    <property type="entry name" value="NODB_dom"/>
</dbReference>
<dbReference type="Proteomes" id="UP000316406">
    <property type="component" value="Unassembled WGS sequence"/>
</dbReference>
<dbReference type="PANTHER" id="PTHR43123:SF4">
    <property type="entry name" value="POLYSACCHARIDE DEACETYLASE"/>
    <property type="match status" value="1"/>
</dbReference>
<comment type="caution">
    <text evidence="2">The sequence shown here is derived from an EMBL/GenBank/DDBJ whole genome shotgun (WGS) entry which is preliminary data.</text>
</comment>
<sequence length="415" mass="47200">MSTRKSLRQFPLGTQTGRLTSRRNMYVRLATTFFLASTSRTEPSGWPCSGHGSCIPLSRQRERSAATNASELLDRAVHDLLWYTCIPANTQRRGNMVLNWNETASRRPRHFDGYGANPPEFRWPGNARVAVNFAINFEEGTERSPLLGDGQRDSRTWVKSALPPEARDLMQEGEYEYGTRAGIWRLLRLFNQYRAPFSVFVSSEALSVVPETAKQFAEMDCDFVSHGTRSISRVDLTPEQEREDLRKCINDVRTLTGKPVLGAFPRPPITTESRRIMAEEGLLYDSATTNDDLPYFYPVEGRPMLVLPYAVDTNDARFWGGQSGPGFTGSTDFFDYLKDSFDTLYEESESTGRMMSVGLHARIMRPGRAASIRRFLEYLREKDDVFIAKRSDIARAFAERFAPEDTWNWPLATDS</sequence>
<organism evidence="2 3">
    <name type="scientific">Brevibacterium aurantiacum</name>
    <dbReference type="NCBI Taxonomy" id="273384"/>
    <lineage>
        <taxon>Bacteria</taxon>
        <taxon>Bacillati</taxon>
        <taxon>Actinomycetota</taxon>
        <taxon>Actinomycetes</taxon>
        <taxon>Micrococcales</taxon>
        <taxon>Brevibacteriaceae</taxon>
        <taxon>Brevibacterium</taxon>
    </lineage>
</organism>
<proteinExistence type="predicted"/>
<dbReference type="PROSITE" id="PS51677">
    <property type="entry name" value="NODB"/>
    <property type="match status" value="1"/>
</dbReference>
<dbReference type="EMBL" id="VLTK01000008">
    <property type="protein sequence ID" value="TSI14552.1"/>
    <property type="molecule type" value="Genomic_DNA"/>
</dbReference>
<dbReference type="PANTHER" id="PTHR43123">
    <property type="entry name" value="POLYSACCHARIDE DEACETYLASE-RELATED"/>
    <property type="match status" value="1"/>
</dbReference>
<dbReference type="GO" id="GO:0016810">
    <property type="term" value="F:hydrolase activity, acting on carbon-nitrogen (but not peptide) bonds"/>
    <property type="evidence" value="ECO:0007669"/>
    <property type="project" value="InterPro"/>
</dbReference>
<feature type="domain" description="NodB homology" evidence="1">
    <location>
        <begin position="169"/>
        <end position="387"/>
    </location>
</feature>
<reference evidence="2 3" key="1">
    <citation type="submission" date="2019-07" db="EMBL/GenBank/DDBJ databases">
        <title>Draft genome sequence of Brevibacterium aurantiacum XU54 isolated from Xinjiang China.</title>
        <authorList>
            <person name="Xu X."/>
        </authorList>
    </citation>
    <scope>NUCLEOTIDE SEQUENCE [LARGE SCALE GENOMIC DNA]</scope>
    <source>
        <strain evidence="2 3">XU54</strain>
    </source>
</reference>
<dbReference type="SUPFAM" id="SSF88713">
    <property type="entry name" value="Glycoside hydrolase/deacetylase"/>
    <property type="match status" value="1"/>
</dbReference>
<accession>A0A556CAS5</accession>
<evidence type="ECO:0000313" key="3">
    <source>
        <dbReference type="Proteomes" id="UP000316406"/>
    </source>
</evidence>
<dbReference type="Pfam" id="PF01522">
    <property type="entry name" value="Polysacc_deac_1"/>
    <property type="match status" value="1"/>
</dbReference>
<dbReference type="InterPro" id="IPR011330">
    <property type="entry name" value="Glyco_hydro/deAcase_b/a-brl"/>
</dbReference>
<evidence type="ECO:0000259" key="1">
    <source>
        <dbReference type="PROSITE" id="PS51677"/>
    </source>
</evidence>
<keyword evidence="3" id="KW-1185">Reference proteome</keyword>
<dbReference type="GO" id="GO:0005975">
    <property type="term" value="P:carbohydrate metabolic process"/>
    <property type="evidence" value="ECO:0007669"/>
    <property type="project" value="InterPro"/>
</dbReference>